<dbReference type="EMBL" id="JALJAT010000007">
    <property type="protein sequence ID" value="KAK4468332.1"/>
    <property type="molecule type" value="Genomic_DNA"/>
</dbReference>
<evidence type="ECO:0000313" key="1">
    <source>
        <dbReference type="EMBL" id="KAK4468332.1"/>
    </source>
</evidence>
<reference evidence="1" key="1">
    <citation type="submission" date="2022-04" db="EMBL/GenBank/DDBJ databases">
        <authorList>
            <person name="Xu L."/>
            <person name="Lv Z."/>
        </authorList>
    </citation>
    <scope>NUCLEOTIDE SEQUENCE</scope>
    <source>
        <strain evidence="1">LV_2022a</strain>
    </source>
</reference>
<keyword evidence="2" id="KW-1185">Reference proteome</keyword>
<dbReference type="AlphaFoldDB" id="A0AAE1Z6R7"/>
<evidence type="ECO:0000313" key="2">
    <source>
        <dbReference type="Proteomes" id="UP001292079"/>
    </source>
</evidence>
<name>A0AAE1Z6R7_SCHME</name>
<sequence length="349" mass="38869">MITWDPIYNDSTSFEYIQLSNHFCNIILLWANNSLPSGSSGGKCENVIFTPGNIIQYANTSDLGLNGSSTFIYLYENKLNVNADSLMESFKSVFQKSNTSSFLEIGSSTLTISIKIITEAIPLEHSTFNNIIRINLENVLLRNITSDRMVAWDPVYSDSTSHEYIQLSTVFCQLMVKWARNAFPLSSGGTECIVVTFSPADVQIYDKNVASGVNATLLLTLYFPHKVNVSKVDVSNGLKVTYETNRIYSFLQILYALFEGATDEVQPRQTGVEGDMSHTATIIKTSYPVISTTKARTTEASSSTTMQENPLNKNTATLLLEMTINNVISKRESYKCLKLLTIYRFADAS</sequence>
<comment type="caution">
    <text evidence="1">The sequence shown here is derived from an EMBL/GenBank/DDBJ whole genome shotgun (WGS) entry which is preliminary data.</text>
</comment>
<protein>
    <submittedName>
        <fullName evidence="1">Uncharacterized protein</fullName>
    </submittedName>
</protein>
<dbReference type="Proteomes" id="UP001292079">
    <property type="component" value="Unassembled WGS sequence"/>
</dbReference>
<accession>A0AAE1Z6R7</accession>
<proteinExistence type="predicted"/>
<organism evidence="1 2">
    <name type="scientific">Schistosoma mekongi</name>
    <name type="common">Parasitic worm</name>
    <dbReference type="NCBI Taxonomy" id="38744"/>
    <lineage>
        <taxon>Eukaryota</taxon>
        <taxon>Metazoa</taxon>
        <taxon>Spiralia</taxon>
        <taxon>Lophotrochozoa</taxon>
        <taxon>Platyhelminthes</taxon>
        <taxon>Trematoda</taxon>
        <taxon>Digenea</taxon>
        <taxon>Strigeidida</taxon>
        <taxon>Schistosomatoidea</taxon>
        <taxon>Schistosomatidae</taxon>
        <taxon>Schistosoma</taxon>
    </lineage>
</organism>
<gene>
    <name evidence="1" type="ORF">MN116_008127</name>
</gene>
<reference evidence="1" key="2">
    <citation type="journal article" date="2023" name="Infect Dis Poverty">
        <title>Chromosome-scale genome of the human blood fluke Schistosoma mekongi and its implications for public health.</title>
        <authorList>
            <person name="Zhou M."/>
            <person name="Xu L."/>
            <person name="Xu D."/>
            <person name="Chen W."/>
            <person name="Khan J."/>
            <person name="Hu Y."/>
            <person name="Huang H."/>
            <person name="Wei H."/>
            <person name="Zhang Y."/>
            <person name="Chusongsang P."/>
            <person name="Tanasarnprasert K."/>
            <person name="Hu X."/>
            <person name="Limpanont Y."/>
            <person name="Lv Z."/>
        </authorList>
    </citation>
    <scope>NUCLEOTIDE SEQUENCE</scope>
    <source>
        <strain evidence="1">LV_2022a</strain>
    </source>
</reference>